<reference evidence="6" key="1">
    <citation type="submission" date="2011-12" db="EMBL/GenBank/DDBJ databases">
        <title>The complete genome of chromosome of Sulfobacillus acidophilus DSM 10332.</title>
        <authorList>
            <person name="Lucas S."/>
            <person name="Han J."/>
            <person name="Lapidus A."/>
            <person name="Bruce D."/>
            <person name="Goodwin L."/>
            <person name="Pitluck S."/>
            <person name="Peters L."/>
            <person name="Kyrpides N."/>
            <person name="Mavromatis K."/>
            <person name="Ivanova N."/>
            <person name="Mikhailova N."/>
            <person name="Chertkov O."/>
            <person name="Saunders E."/>
            <person name="Detter J.C."/>
            <person name="Tapia R."/>
            <person name="Han C."/>
            <person name="Land M."/>
            <person name="Hauser L."/>
            <person name="Markowitz V."/>
            <person name="Cheng J.-F."/>
            <person name="Hugenholtz P."/>
            <person name="Woyke T."/>
            <person name="Wu D."/>
            <person name="Pukall R."/>
            <person name="Gehrich-Schroeter G."/>
            <person name="Schneider S."/>
            <person name="Klenk H.-P."/>
            <person name="Eisen J.A."/>
        </authorList>
    </citation>
    <scope>NUCLEOTIDE SEQUENCE [LARGE SCALE GENOMIC DNA]</scope>
    <source>
        <strain evidence="6">ATCC 700253 / DSM 10332 / NAL</strain>
    </source>
</reference>
<dbReference type="STRING" id="679936.Sulac_1317"/>
<dbReference type="InterPro" id="IPR016167">
    <property type="entry name" value="FAD-bd_PCMH_sub1"/>
</dbReference>
<evidence type="ECO:0000256" key="1">
    <source>
        <dbReference type="ARBA" id="ARBA00022630"/>
    </source>
</evidence>
<gene>
    <name evidence="5" type="ordered locus">Sulac_1317</name>
</gene>
<evidence type="ECO:0000313" key="5">
    <source>
        <dbReference type="EMBL" id="AEW04814.1"/>
    </source>
</evidence>
<evidence type="ECO:0000313" key="6">
    <source>
        <dbReference type="Proteomes" id="UP000005439"/>
    </source>
</evidence>
<keyword evidence="2" id="KW-0274">FAD</keyword>
<proteinExistence type="predicted"/>
<dbReference type="Gene3D" id="3.30.465.10">
    <property type="match status" value="1"/>
</dbReference>
<dbReference type="SMART" id="SM01092">
    <property type="entry name" value="CO_deh_flav_C"/>
    <property type="match status" value="1"/>
</dbReference>
<dbReference type="InterPro" id="IPR036318">
    <property type="entry name" value="FAD-bd_PCMH-like_sf"/>
</dbReference>
<dbReference type="Gene3D" id="3.30.43.10">
    <property type="entry name" value="Uridine Diphospho-n-acetylenolpyruvylglucosamine Reductase, domain 2"/>
    <property type="match status" value="1"/>
</dbReference>
<organism evidence="5 6">
    <name type="scientific">Sulfobacillus acidophilus (strain ATCC 700253 / DSM 10332 / NAL)</name>
    <dbReference type="NCBI Taxonomy" id="679936"/>
    <lineage>
        <taxon>Bacteria</taxon>
        <taxon>Bacillati</taxon>
        <taxon>Bacillota</taxon>
        <taxon>Clostridia</taxon>
        <taxon>Eubacteriales</taxon>
        <taxon>Clostridiales Family XVII. Incertae Sedis</taxon>
        <taxon>Sulfobacillus</taxon>
    </lineage>
</organism>
<dbReference type="InterPro" id="IPR016166">
    <property type="entry name" value="FAD-bd_PCMH"/>
</dbReference>
<dbReference type="SUPFAM" id="SSF55447">
    <property type="entry name" value="CO dehydrogenase flavoprotein C-terminal domain-like"/>
    <property type="match status" value="1"/>
</dbReference>
<dbReference type="GO" id="GO:0016491">
    <property type="term" value="F:oxidoreductase activity"/>
    <property type="evidence" value="ECO:0007669"/>
    <property type="project" value="UniProtKB-KW"/>
</dbReference>
<reference evidence="5 6" key="2">
    <citation type="journal article" date="2012" name="Stand. Genomic Sci.">
        <title>Complete genome sequence of the moderately thermophilic mineral-sulfide-oxidizing firmicute Sulfobacillus acidophilus type strain (NAL(T)).</title>
        <authorList>
            <person name="Anderson I."/>
            <person name="Chertkov O."/>
            <person name="Chen A."/>
            <person name="Saunders E."/>
            <person name="Lapidus A."/>
            <person name="Nolan M."/>
            <person name="Lucas S."/>
            <person name="Hammon N."/>
            <person name="Deshpande S."/>
            <person name="Cheng J.F."/>
            <person name="Han C."/>
            <person name="Tapia R."/>
            <person name="Goodwin L.A."/>
            <person name="Pitluck S."/>
            <person name="Liolios K."/>
            <person name="Pagani I."/>
            <person name="Ivanova N."/>
            <person name="Mikhailova N."/>
            <person name="Pati A."/>
            <person name="Palaniappan K."/>
            <person name="Land M."/>
            <person name="Pan C."/>
            <person name="Rohde M."/>
            <person name="Pukall R."/>
            <person name="Goker M."/>
            <person name="Detter J.C."/>
            <person name="Woyke T."/>
            <person name="Bristow J."/>
            <person name="Eisen J.A."/>
            <person name="Markowitz V."/>
            <person name="Hugenholtz P."/>
            <person name="Kyrpides N.C."/>
            <person name="Klenk H.P."/>
            <person name="Mavromatis K."/>
        </authorList>
    </citation>
    <scope>NUCLEOTIDE SEQUENCE [LARGE SCALE GENOMIC DNA]</scope>
    <source>
        <strain evidence="6">ATCC 700253 / DSM 10332 / NAL</strain>
    </source>
</reference>
<keyword evidence="1" id="KW-0285">Flavoprotein</keyword>
<keyword evidence="6" id="KW-1185">Reference proteome</keyword>
<dbReference type="Pfam" id="PF03450">
    <property type="entry name" value="CO_deh_flav_C"/>
    <property type="match status" value="1"/>
</dbReference>
<dbReference type="PANTHER" id="PTHR42659:SF2">
    <property type="entry name" value="XANTHINE DEHYDROGENASE SUBUNIT C-RELATED"/>
    <property type="match status" value="1"/>
</dbReference>
<dbReference type="PANTHER" id="PTHR42659">
    <property type="entry name" value="XANTHINE DEHYDROGENASE SUBUNIT C-RELATED"/>
    <property type="match status" value="1"/>
</dbReference>
<dbReference type="PROSITE" id="PS51387">
    <property type="entry name" value="FAD_PCMH"/>
    <property type="match status" value="1"/>
</dbReference>
<dbReference type="EC" id="1.2.99.2" evidence="5"/>
<evidence type="ECO:0000259" key="4">
    <source>
        <dbReference type="PROSITE" id="PS51387"/>
    </source>
</evidence>
<dbReference type="InterPro" id="IPR036683">
    <property type="entry name" value="CO_DH_flav_C_dom_sf"/>
</dbReference>
<protein>
    <submittedName>
        <fullName evidence="5">Carbon-monoxide dehydrogenase (Acceptor)</fullName>
        <ecNumber evidence="5">1.2.99.2</ecNumber>
    </submittedName>
</protein>
<dbReference type="Proteomes" id="UP000005439">
    <property type="component" value="Chromosome"/>
</dbReference>
<dbReference type="GO" id="GO:0071949">
    <property type="term" value="F:FAD binding"/>
    <property type="evidence" value="ECO:0007669"/>
    <property type="project" value="InterPro"/>
</dbReference>
<keyword evidence="3 5" id="KW-0560">Oxidoreductase</keyword>
<dbReference type="SUPFAM" id="SSF56176">
    <property type="entry name" value="FAD-binding/transporter-associated domain-like"/>
    <property type="match status" value="1"/>
</dbReference>
<dbReference type="InterPro" id="IPR002346">
    <property type="entry name" value="Mopterin_DH_FAD-bd"/>
</dbReference>
<dbReference type="KEGG" id="sap:Sulac_1317"/>
<accession>G8TVX0</accession>
<dbReference type="AlphaFoldDB" id="G8TVX0"/>
<evidence type="ECO:0000256" key="3">
    <source>
        <dbReference type="ARBA" id="ARBA00023002"/>
    </source>
</evidence>
<dbReference type="SMR" id="G8TVX0"/>
<dbReference type="PATRIC" id="fig|679936.5.peg.1380"/>
<dbReference type="InterPro" id="IPR016169">
    <property type="entry name" value="FAD-bd_PCMH_sub2"/>
</dbReference>
<dbReference type="HOGENOM" id="CLU_058050_3_0_9"/>
<name>G8TVX0_SULAD</name>
<feature type="domain" description="FAD-binding PCMH-type" evidence="4">
    <location>
        <begin position="1"/>
        <end position="177"/>
    </location>
</feature>
<dbReference type="Pfam" id="PF00941">
    <property type="entry name" value="FAD_binding_5"/>
    <property type="match status" value="1"/>
</dbReference>
<evidence type="ECO:0000256" key="2">
    <source>
        <dbReference type="ARBA" id="ARBA00022827"/>
    </source>
</evidence>
<dbReference type="Gene3D" id="3.30.390.50">
    <property type="entry name" value="CO dehydrogenase flavoprotein, C-terminal domain"/>
    <property type="match status" value="1"/>
</dbReference>
<dbReference type="InterPro" id="IPR005107">
    <property type="entry name" value="CO_DH_flav_C"/>
</dbReference>
<dbReference type="EMBL" id="CP003179">
    <property type="protein sequence ID" value="AEW04814.1"/>
    <property type="molecule type" value="Genomic_DNA"/>
</dbReference>
<dbReference type="InterPro" id="IPR051312">
    <property type="entry name" value="Diverse_Substr_Oxidored"/>
</dbReference>
<sequence>MIPASFRYQRAQTLAEALALLSASSGETKIMAGGHSLLPLMKLRLARPETVIDIGRIRELDGIVVGDDTVTIKAATRYREVQAHPEIRRAFGGLVETIGQIADPQVRNRGTLGGSVAHADPSADLPAFLLAAEATCRVMSAEAERTVSIDEWFIAPLVSALAEREILVAIELSRKLPAKQTYLKFPHPASGYALAGVAALWDQTPEGRIERVRIGVTGAGTLPFRATGAEALLTGQVVTPETIRQAAVRGAEDGQYASDVFYSAEYRHHLATVMIERALQKLME</sequence>